<dbReference type="PANTHER" id="PTHR10458">
    <property type="entry name" value="PEPTIDE DEFORMYLASE"/>
    <property type="match status" value="1"/>
</dbReference>
<feature type="binding site" evidence="6">
    <location>
        <position position="134"/>
    </location>
    <ligand>
        <name>Fe cation</name>
        <dbReference type="ChEBI" id="CHEBI:24875"/>
    </ligand>
</feature>
<dbReference type="PIRSF" id="PIRSF004749">
    <property type="entry name" value="Pep_def"/>
    <property type="match status" value="1"/>
</dbReference>
<dbReference type="CDD" id="cd00487">
    <property type="entry name" value="Pep_deformylase"/>
    <property type="match status" value="1"/>
</dbReference>
<evidence type="ECO:0000256" key="1">
    <source>
        <dbReference type="ARBA" id="ARBA00010759"/>
    </source>
</evidence>
<gene>
    <name evidence="6 7" type="primary">def</name>
    <name evidence="7" type="ORF">GEV02_23465</name>
</gene>
<sequence>MAILNILRYPDPRLHKVATPVTVFDAKLEKLVADMAETMYDAPGIGLAASQVDVHEQLVVIDISETKDALVAYINPEIIWASEEKQVYDEGCLSVPGIYDGVERHAQIKVRALDVKGQPFEVEADGLLAVCIQHEMDHLLGKVFVEYLSPLKRNRIKAKLVKEERGMAREAQLRAAGRRF</sequence>
<feature type="binding site" evidence="6">
    <location>
        <position position="92"/>
    </location>
    <ligand>
        <name>Fe cation</name>
        <dbReference type="ChEBI" id="CHEBI:24875"/>
    </ligand>
</feature>
<dbReference type="Proteomes" id="UP000440498">
    <property type="component" value="Unassembled WGS sequence"/>
</dbReference>
<name>A0A6A7N7N7_9BURK</name>
<comment type="cofactor">
    <cofactor evidence="6">
        <name>Fe(2+)</name>
        <dbReference type="ChEBI" id="CHEBI:29033"/>
    </cofactor>
    <text evidence="6">Binds 1 Fe(2+) ion.</text>
</comment>
<dbReference type="InterPro" id="IPR036821">
    <property type="entry name" value="Peptide_deformylase_sf"/>
</dbReference>
<evidence type="ECO:0000313" key="8">
    <source>
        <dbReference type="Proteomes" id="UP000440498"/>
    </source>
</evidence>
<keyword evidence="4 6" id="KW-0648">Protein biosynthesis</keyword>
<keyword evidence="8" id="KW-1185">Reference proteome</keyword>
<reference evidence="7 8" key="1">
    <citation type="submission" date="2019-10" db="EMBL/GenBank/DDBJ databases">
        <title>Two novel species isolated from a subtropical stream in China.</title>
        <authorList>
            <person name="Lu H."/>
        </authorList>
    </citation>
    <scope>NUCLEOTIDE SEQUENCE [LARGE SCALE GENOMIC DNA]</scope>
    <source>
        <strain evidence="7 8">FT29W</strain>
    </source>
</reference>
<dbReference type="GO" id="GO:0006412">
    <property type="term" value="P:translation"/>
    <property type="evidence" value="ECO:0007669"/>
    <property type="project" value="UniProtKB-UniRule"/>
</dbReference>
<dbReference type="InterPro" id="IPR023635">
    <property type="entry name" value="Peptide_deformylase"/>
</dbReference>
<evidence type="ECO:0000256" key="5">
    <source>
        <dbReference type="ARBA" id="ARBA00023004"/>
    </source>
</evidence>
<dbReference type="HAMAP" id="MF_00163">
    <property type="entry name" value="Pep_deformylase"/>
    <property type="match status" value="1"/>
</dbReference>
<dbReference type="EC" id="3.5.1.88" evidence="6"/>
<dbReference type="SUPFAM" id="SSF56420">
    <property type="entry name" value="Peptide deformylase"/>
    <property type="match status" value="1"/>
</dbReference>
<proteinExistence type="inferred from homology"/>
<accession>A0A6A7N7N7</accession>
<dbReference type="NCBIfam" id="TIGR00079">
    <property type="entry name" value="pept_deformyl"/>
    <property type="match status" value="1"/>
</dbReference>
<evidence type="ECO:0000313" key="7">
    <source>
        <dbReference type="EMBL" id="MQA41105.1"/>
    </source>
</evidence>
<keyword evidence="3 6" id="KW-0378">Hydrolase</keyword>
<keyword evidence="5 6" id="KW-0408">Iron</keyword>
<dbReference type="PRINTS" id="PR01576">
    <property type="entry name" value="PDEFORMYLASE"/>
</dbReference>
<evidence type="ECO:0000256" key="3">
    <source>
        <dbReference type="ARBA" id="ARBA00022801"/>
    </source>
</evidence>
<feature type="active site" evidence="6">
    <location>
        <position position="135"/>
    </location>
</feature>
<keyword evidence="2 6" id="KW-0479">Metal-binding</keyword>
<dbReference type="NCBIfam" id="NF001159">
    <property type="entry name" value="PRK00150.1-3"/>
    <property type="match status" value="1"/>
</dbReference>
<dbReference type="RefSeq" id="WP_008445085.1">
    <property type="nucleotide sequence ID" value="NZ_WHUG01000011.1"/>
</dbReference>
<organism evidence="7 8">
    <name type="scientific">Rugamonas aquatica</name>
    <dbReference type="NCBI Taxonomy" id="2743357"/>
    <lineage>
        <taxon>Bacteria</taxon>
        <taxon>Pseudomonadati</taxon>
        <taxon>Pseudomonadota</taxon>
        <taxon>Betaproteobacteria</taxon>
        <taxon>Burkholderiales</taxon>
        <taxon>Oxalobacteraceae</taxon>
        <taxon>Telluria group</taxon>
        <taxon>Rugamonas</taxon>
    </lineage>
</organism>
<feature type="binding site" evidence="6">
    <location>
        <position position="138"/>
    </location>
    <ligand>
        <name>Fe cation</name>
        <dbReference type="ChEBI" id="CHEBI:24875"/>
    </ligand>
</feature>
<comment type="catalytic activity">
    <reaction evidence="6">
        <text>N-terminal N-formyl-L-methionyl-[peptide] + H2O = N-terminal L-methionyl-[peptide] + formate</text>
        <dbReference type="Rhea" id="RHEA:24420"/>
        <dbReference type="Rhea" id="RHEA-COMP:10639"/>
        <dbReference type="Rhea" id="RHEA-COMP:10640"/>
        <dbReference type="ChEBI" id="CHEBI:15377"/>
        <dbReference type="ChEBI" id="CHEBI:15740"/>
        <dbReference type="ChEBI" id="CHEBI:49298"/>
        <dbReference type="ChEBI" id="CHEBI:64731"/>
        <dbReference type="EC" id="3.5.1.88"/>
    </reaction>
</comment>
<dbReference type="FunFam" id="3.90.45.10:FF:000001">
    <property type="entry name" value="Peptide deformylase"/>
    <property type="match status" value="1"/>
</dbReference>
<dbReference type="Pfam" id="PF01327">
    <property type="entry name" value="Pep_deformylase"/>
    <property type="match status" value="1"/>
</dbReference>
<comment type="function">
    <text evidence="6">Removes the formyl group from the N-terminal Met of newly synthesized proteins. Requires at least a dipeptide for an efficient rate of reaction. N-terminal L-methionine is a prerequisite for activity but the enzyme has broad specificity at other positions.</text>
</comment>
<evidence type="ECO:0000256" key="4">
    <source>
        <dbReference type="ARBA" id="ARBA00022917"/>
    </source>
</evidence>
<dbReference type="EMBL" id="WHUG01000011">
    <property type="protein sequence ID" value="MQA41105.1"/>
    <property type="molecule type" value="Genomic_DNA"/>
</dbReference>
<protein>
    <recommendedName>
        <fullName evidence="6">Peptide deformylase</fullName>
        <shortName evidence="6">PDF</shortName>
        <ecNumber evidence="6">3.5.1.88</ecNumber>
    </recommendedName>
    <alternativeName>
        <fullName evidence="6">Polypeptide deformylase</fullName>
    </alternativeName>
</protein>
<dbReference type="PANTHER" id="PTHR10458:SF21">
    <property type="entry name" value="PEPTIDE DEFORMYLASE"/>
    <property type="match status" value="1"/>
</dbReference>
<evidence type="ECO:0000256" key="6">
    <source>
        <dbReference type="HAMAP-Rule" id="MF_00163"/>
    </source>
</evidence>
<dbReference type="GO" id="GO:0042586">
    <property type="term" value="F:peptide deformylase activity"/>
    <property type="evidence" value="ECO:0007669"/>
    <property type="project" value="UniProtKB-UniRule"/>
</dbReference>
<dbReference type="GO" id="GO:0046872">
    <property type="term" value="F:metal ion binding"/>
    <property type="evidence" value="ECO:0007669"/>
    <property type="project" value="UniProtKB-KW"/>
</dbReference>
<dbReference type="Gene3D" id="3.90.45.10">
    <property type="entry name" value="Peptide deformylase"/>
    <property type="match status" value="1"/>
</dbReference>
<dbReference type="AlphaFoldDB" id="A0A6A7N7N7"/>
<comment type="caution">
    <text evidence="7">The sequence shown here is derived from an EMBL/GenBank/DDBJ whole genome shotgun (WGS) entry which is preliminary data.</text>
</comment>
<comment type="similarity">
    <text evidence="1 6">Belongs to the polypeptide deformylase family.</text>
</comment>
<evidence type="ECO:0000256" key="2">
    <source>
        <dbReference type="ARBA" id="ARBA00022723"/>
    </source>
</evidence>